<evidence type="ECO:0000313" key="1">
    <source>
        <dbReference type="EnsemblPlants" id="AVESA.00010b.r2.4DG0751110.1.CDS.1"/>
    </source>
</evidence>
<evidence type="ECO:0000313" key="2">
    <source>
        <dbReference type="Proteomes" id="UP001732700"/>
    </source>
</evidence>
<name>A0ACD5X4E2_AVESA</name>
<reference evidence="1" key="1">
    <citation type="submission" date="2021-05" db="EMBL/GenBank/DDBJ databases">
        <authorList>
            <person name="Scholz U."/>
            <person name="Mascher M."/>
            <person name="Fiebig A."/>
        </authorList>
    </citation>
    <scope>NUCLEOTIDE SEQUENCE [LARGE SCALE GENOMIC DNA]</scope>
</reference>
<dbReference type="Proteomes" id="UP001732700">
    <property type="component" value="Chromosome 4D"/>
</dbReference>
<accession>A0ACD5X4E2</accession>
<protein>
    <submittedName>
        <fullName evidence="1">Uncharacterized protein</fullName>
    </submittedName>
</protein>
<sequence length="701" mass="79210">MEQKVEIPESKLRDFIQDTDKTKGRVKNNHNIKYFSEDEIKTITSNYSTKLGNGTFGEVYKGVLADNQSVAVKKYIRLDSQEEFAKEVIIHSQINHKNVVRLVGCCVEENAQMMVFEHATNGNLSDRLHCSDNPISLVTRLNIAVECAEALGCMHSMYSPVLHLDIKPSNILLDDSFHAKISDFGISRLLLRDTTECTINVIGCIGYMDPAFTQEGCLTVKSDVYSFGVVLVELITKTKPTDKEKKVIQRFGKAFAKGRSVRDLFDADIANESNIKVLEAIGKIANKCLKEEYDERPEMNDVAARLRDLRAALENGQGKSQTGWRLLSGGQNAPKTEKPVAANVAYGSMFDKMKNVSLFSRNTANFKKGHPDLVGIPRYSYTDMKKATKNFMDVLARGADSTVYRGELPDGRAVAIKQLHGVGGGEAEFWAEVTIMSRMNHLNVVRLWGFCADKERRILVLEFISNGSLDKHVFPASTREGDGQRWRQKLDLNTRHQIAVGVARAMVYLHEEFSEYEWVLHRDIKPSNILLDDKFCPKLCAFGLSKLTAKGEIPDISVIQGTLGYMAPEWVTHREPIVTAKADVYSFGMMLLEIVSGKRSYHFREELMSSEDWYFPKWVYEKCYIDRRIEDILDPILQTEACEGAAIVERMVNTAIWCVQYHAEMRPSMGKVLKMLEGTIEMTKPPKPTIFCDEDDQLLGE</sequence>
<proteinExistence type="predicted"/>
<reference evidence="1" key="2">
    <citation type="submission" date="2025-09" db="UniProtKB">
        <authorList>
            <consortium name="EnsemblPlants"/>
        </authorList>
    </citation>
    <scope>IDENTIFICATION</scope>
</reference>
<organism evidence="1 2">
    <name type="scientific">Avena sativa</name>
    <name type="common">Oat</name>
    <dbReference type="NCBI Taxonomy" id="4498"/>
    <lineage>
        <taxon>Eukaryota</taxon>
        <taxon>Viridiplantae</taxon>
        <taxon>Streptophyta</taxon>
        <taxon>Embryophyta</taxon>
        <taxon>Tracheophyta</taxon>
        <taxon>Spermatophyta</taxon>
        <taxon>Magnoliopsida</taxon>
        <taxon>Liliopsida</taxon>
        <taxon>Poales</taxon>
        <taxon>Poaceae</taxon>
        <taxon>BOP clade</taxon>
        <taxon>Pooideae</taxon>
        <taxon>Poodae</taxon>
        <taxon>Poeae</taxon>
        <taxon>Poeae Chloroplast Group 1 (Aveneae type)</taxon>
        <taxon>Aveninae</taxon>
        <taxon>Avena</taxon>
    </lineage>
</organism>
<keyword evidence="2" id="KW-1185">Reference proteome</keyword>
<dbReference type="EnsemblPlants" id="AVESA.00010b.r2.4DG0751110.1">
    <property type="protein sequence ID" value="AVESA.00010b.r2.4DG0751110.1.CDS.1"/>
    <property type="gene ID" value="AVESA.00010b.r2.4DG0751110"/>
</dbReference>